<organism evidence="1 2">
    <name type="scientific">Chromatocurvus halotolerans</name>
    <dbReference type="NCBI Taxonomy" id="1132028"/>
    <lineage>
        <taxon>Bacteria</taxon>
        <taxon>Pseudomonadati</taxon>
        <taxon>Pseudomonadota</taxon>
        <taxon>Gammaproteobacteria</taxon>
        <taxon>Cellvibrionales</taxon>
        <taxon>Halieaceae</taxon>
        <taxon>Chromatocurvus</taxon>
    </lineage>
</organism>
<dbReference type="EMBL" id="SLWX01000015">
    <property type="protein sequence ID" value="TCO73693.1"/>
    <property type="molecule type" value="Genomic_DNA"/>
</dbReference>
<protein>
    <submittedName>
        <fullName evidence="1">Uncharacterized protein</fullName>
    </submittedName>
</protein>
<keyword evidence="2" id="KW-1185">Reference proteome</keyword>
<proteinExistence type="predicted"/>
<accession>A0A4R2KJ71</accession>
<gene>
    <name evidence="1" type="ORF">EV688_1159</name>
</gene>
<dbReference type="AlphaFoldDB" id="A0A4R2KJ71"/>
<dbReference type="RefSeq" id="WP_162884015.1">
    <property type="nucleotide sequence ID" value="NZ_QQSW01000036.1"/>
</dbReference>
<evidence type="ECO:0000313" key="2">
    <source>
        <dbReference type="Proteomes" id="UP000294980"/>
    </source>
</evidence>
<dbReference type="Proteomes" id="UP000294980">
    <property type="component" value="Unassembled WGS sequence"/>
</dbReference>
<name>A0A4R2KJ71_9GAMM</name>
<reference evidence="1 2" key="1">
    <citation type="submission" date="2019-03" db="EMBL/GenBank/DDBJ databases">
        <title>Genomic Encyclopedia of Type Strains, Phase IV (KMG-IV): sequencing the most valuable type-strain genomes for metagenomic binning, comparative biology and taxonomic classification.</title>
        <authorList>
            <person name="Goeker M."/>
        </authorList>
    </citation>
    <scope>NUCLEOTIDE SEQUENCE [LARGE SCALE GENOMIC DNA]</scope>
    <source>
        <strain evidence="1 2">DSM 23344</strain>
    </source>
</reference>
<comment type="caution">
    <text evidence="1">The sequence shown here is derived from an EMBL/GenBank/DDBJ whole genome shotgun (WGS) entry which is preliminary data.</text>
</comment>
<evidence type="ECO:0000313" key="1">
    <source>
        <dbReference type="EMBL" id="TCO73693.1"/>
    </source>
</evidence>
<sequence>MNYETYIPEALEIVSAWEIDPEDFAQVVNDQARIMAASDLDLIANAEFDNPYYPLQF</sequence>